<evidence type="ECO:0000313" key="2">
    <source>
        <dbReference type="EMBL" id="BBM87593.1"/>
    </source>
</evidence>
<evidence type="ECO:0000259" key="1">
    <source>
        <dbReference type="Pfam" id="PF00144"/>
    </source>
</evidence>
<dbReference type="InterPro" id="IPR036322">
    <property type="entry name" value="WD40_repeat_dom_sf"/>
</dbReference>
<dbReference type="PANTHER" id="PTHR46825:SF9">
    <property type="entry name" value="BETA-LACTAMASE-RELATED DOMAIN-CONTAINING PROTEIN"/>
    <property type="match status" value="1"/>
</dbReference>
<name>A0A5S9IT03_UABAM</name>
<dbReference type="OrthoDB" id="9801061at2"/>
<dbReference type="InterPro" id="IPR001466">
    <property type="entry name" value="Beta-lactam-related"/>
</dbReference>
<evidence type="ECO:0000313" key="3">
    <source>
        <dbReference type="Proteomes" id="UP000326354"/>
    </source>
</evidence>
<dbReference type="KEGG" id="uam:UABAM_06005"/>
<dbReference type="RefSeq" id="WP_151971608.1">
    <property type="nucleotide sequence ID" value="NZ_AP019860.1"/>
</dbReference>
<sequence>MKQILCVITLMMSVHGTQFFNSNIPQNAHNKMRSLQQSQIRSLAFTDKSGWVIVTKDNHYFCENIPITCQQQLSKCKNLEQIQCITFVPESDGWVILTSNNVYSSDIPQQCQQQLTTAFSQDKNILVSFTATGGWIIANSKQIFSHKIPEKCLQVIDNFRQGFRPLNCVTFFRNNGWLVLCGEHYFASGIPDDCYWRLQEFRNQNRLVHAVAATPENGWSVISNTNIPKKPLHPARRFEEVSSIWSSMRDRNVQGLSVAVIVDNKVDWVCNYGVVDGKESRYIKRDTIFQAASLSKTFCAVSVLRLVQQQKLRLDANIRLYLSNRFVGKRSCIASNNVTIQQILAHRSGIIGRGTTYPLGNCSNFNGDGGGFAGYSNTENIPSIDSILLGHPNSNSPRIEFSHTPDQRFSYSGAGYVVLQKIIENTTKEPYHLWAKKSMFANLGMKNSSFATNITSEFAELRLASGHDNYGSVISGKRRIYPESTAAGLYTTAFDLANLIVLINQKGQINGQPFLHRNDVDIMLQKQLGVFTSGSGNYLSYSHSGSNAGFKSIYYGFPQQKSGVVILCNSDGAGNWLEELAKNIISIYQW</sequence>
<protein>
    <submittedName>
        <fullName evidence="2">Penicillin-binding protein</fullName>
    </submittedName>
</protein>
<dbReference type="SUPFAM" id="SSF50978">
    <property type="entry name" value="WD40 repeat-like"/>
    <property type="match status" value="1"/>
</dbReference>
<dbReference type="Gene3D" id="3.40.710.10">
    <property type="entry name" value="DD-peptidase/beta-lactamase superfamily"/>
    <property type="match status" value="1"/>
</dbReference>
<dbReference type="PANTHER" id="PTHR46825">
    <property type="entry name" value="D-ALANYL-D-ALANINE-CARBOXYPEPTIDASE/ENDOPEPTIDASE AMPH"/>
    <property type="match status" value="1"/>
</dbReference>
<feature type="domain" description="Beta-lactamase-related" evidence="1">
    <location>
        <begin position="248"/>
        <end position="573"/>
    </location>
</feature>
<dbReference type="Pfam" id="PF00144">
    <property type="entry name" value="Beta-lactamase"/>
    <property type="match status" value="1"/>
</dbReference>
<dbReference type="EMBL" id="AP019860">
    <property type="protein sequence ID" value="BBM87593.1"/>
    <property type="molecule type" value="Genomic_DNA"/>
</dbReference>
<dbReference type="Proteomes" id="UP000326354">
    <property type="component" value="Chromosome"/>
</dbReference>
<dbReference type="SUPFAM" id="SSF56601">
    <property type="entry name" value="beta-lactamase/transpeptidase-like"/>
    <property type="match status" value="1"/>
</dbReference>
<dbReference type="InterPro" id="IPR050491">
    <property type="entry name" value="AmpC-like"/>
</dbReference>
<organism evidence="2 3">
    <name type="scientific">Uabimicrobium amorphum</name>
    <dbReference type="NCBI Taxonomy" id="2596890"/>
    <lineage>
        <taxon>Bacteria</taxon>
        <taxon>Pseudomonadati</taxon>
        <taxon>Planctomycetota</taxon>
        <taxon>Candidatus Uabimicrobiia</taxon>
        <taxon>Candidatus Uabimicrobiales</taxon>
        <taxon>Candidatus Uabimicrobiaceae</taxon>
        <taxon>Candidatus Uabimicrobium</taxon>
    </lineage>
</organism>
<accession>A0A5S9IT03</accession>
<keyword evidence="3" id="KW-1185">Reference proteome</keyword>
<gene>
    <name evidence="2" type="ORF">UABAM_06005</name>
</gene>
<proteinExistence type="predicted"/>
<dbReference type="AlphaFoldDB" id="A0A5S9IT03"/>
<dbReference type="InterPro" id="IPR012338">
    <property type="entry name" value="Beta-lactam/transpept-like"/>
</dbReference>
<reference evidence="2 3" key="1">
    <citation type="submission" date="2019-08" db="EMBL/GenBank/DDBJ databases">
        <title>Complete genome sequence of Candidatus Uab amorphum.</title>
        <authorList>
            <person name="Shiratori T."/>
            <person name="Suzuki S."/>
            <person name="Kakizawa Y."/>
            <person name="Ishida K."/>
        </authorList>
    </citation>
    <scope>NUCLEOTIDE SEQUENCE [LARGE SCALE GENOMIC DNA]</scope>
    <source>
        <strain evidence="2 3">SRT547</strain>
    </source>
</reference>